<evidence type="ECO:0000313" key="2">
    <source>
        <dbReference type="Proteomes" id="UP001501005"/>
    </source>
</evidence>
<keyword evidence="2" id="KW-1185">Reference proteome</keyword>
<proteinExistence type="predicted"/>
<accession>A0ABP3ZRD6</accession>
<dbReference type="EMBL" id="BAAAHG010000045">
    <property type="protein sequence ID" value="GAA0924414.1"/>
    <property type="molecule type" value="Genomic_DNA"/>
</dbReference>
<dbReference type="Proteomes" id="UP001501005">
    <property type="component" value="Unassembled WGS sequence"/>
</dbReference>
<gene>
    <name evidence="1" type="ORF">GCM10009549_45020</name>
</gene>
<comment type="caution">
    <text evidence="1">The sequence shown here is derived from an EMBL/GenBank/DDBJ whole genome shotgun (WGS) entry which is preliminary data.</text>
</comment>
<protein>
    <submittedName>
        <fullName evidence="1">Uncharacterized protein</fullName>
    </submittedName>
</protein>
<reference evidence="2" key="1">
    <citation type="journal article" date="2019" name="Int. J. Syst. Evol. Microbiol.">
        <title>The Global Catalogue of Microorganisms (GCM) 10K type strain sequencing project: providing services to taxonomists for standard genome sequencing and annotation.</title>
        <authorList>
            <consortium name="The Broad Institute Genomics Platform"/>
            <consortium name="The Broad Institute Genome Sequencing Center for Infectious Disease"/>
            <person name="Wu L."/>
            <person name="Ma J."/>
        </authorList>
    </citation>
    <scope>NUCLEOTIDE SEQUENCE [LARGE SCALE GENOMIC DNA]</scope>
    <source>
        <strain evidence="2">JCM 10673</strain>
    </source>
</reference>
<organism evidence="1 2">
    <name type="scientific">Streptomyces thermoalcalitolerans</name>
    <dbReference type="NCBI Taxonomy" id="65605"/>
    <lineage>
        <taxon>Bacteria</taxon>
        <taxon>Bacillati</taxon>
        <taxon>Actinomycetota</taxon>
        <taxon>Actinomycetes</taxon>
        <taxon>Kitasatosporales</taxon>
        <taxon>Streptomycetaceae</taxon>
        <taxon>Streptomyces</taxon>
    </lineage>
</organism>
<name>A0ABP3ZRD6_9ACTN</name>
<evidence type="ECO:0000313" key="1">
    <source>
        <dbReference type="EMBL" id="GAA0924414.1"/>
    </source>
</evidence>
<sequence length="164" mass="18468">MRPREADTRKWAEDRHRNAIEVAGMLGIPPEVYTRDPMTVIPALDDYASRAPLNEFEESDWITLHLDLVSFLADFLTQKYDARWILEDDPEGPVGHRYVIEATGFDGQTHRIDPVDIVRMEFSSPPIEIARLLATAELNLGLASHINSDRPAAPCPAEKTETST</sequence>